<dbReference type="EMBL" id="CM010725">
    <property type="protein sequence ID" value="RZC82847.1"/>
    <property type="molecule type" value="Genomic_DNA"/>
</dbReference>
<evidence type="ECO:0000313" key="3">
    <source>
        <dbReference type="EMBL" id="RZC82847.1"/>
    </source>
</evidence>
<evidence type="ECO:0000256" key="1">
    <source>
        <dbReference type="SAM" id="MobiDB-lite"/>
    </source>
</evidence>
<keyword evidence="4" id="KW-1185">Reference proteome</keyword>
<evidence type="ECO:0000313" key="4">
    <source>
        <dbReference type="Proteomes" id="UP000316621"/>
    </source>
</evidence>
<dbReference type="Gramene" id="RZC82847">
    <property type="protein sequence ID" value="RZC82847"/>
    <property type="gene ID" value="C5167_045631"/>
</dbReference>
<protein>
    <recommendedName>
        <fullName evidence="2">DUF1985 domain-containing protein</fullName>
    </recommendedName>
</protein>
<dbReference type="InterPro" id="IPR015410">
    <property type="entry name" value="DUF1985"/>
</dbReference>
<reference evidence="3 4" key="1">
    <citation type="journal article" date="2018" name="Science">
        <title>The opium poppy genome and morphinan production.</title>
        <authorList>
            <person name="Guo L."/>
            <person name="Winzer T."/>
            <person name="Yang X."/>
            <person name="Li Y."/>
            <person name="Ning Z."/>
            <person name="He Z."/>
            <person name="Teodor R."/>
            <person name="Lu Y."/>
            <person name="Bowser T.A."/>
            <person name="Graham I.A."/>
            <person name="Ye K."/>
        </authorList>
    </citation>
    <scope>NUCLEOTIDE SEQUENCE [LARGE SCALE GENOMIC DNA]</scope>
    <source>
        <strain evidence="4">cv. HN1</strain>
        <tissue evidence="3">Leaves</tissue>
    </source>
</reference>
<name>A0A4Y7LCY0_PAPSO</name>
<sequence>MKFFNSDDDGGGVYVRDSDEDVSSPYQVSGSYVRCKKYSSPKVLKWVSNLLAPAEKDKFMSTAIGPLQQLPMQKWSGSLFHFLLASQISTGDEGDKGNRKEMREVEQKFSRPTTKPCLKMKHFPDEGKPVTGKCLKLFHFGKEVEEEDDDEKKSRKCQRSSKKEEEVKLRECHQSSNSNAECENVRIPLESDDKVKLSLLYVVHRYVLGKGDDKVVEYDHWYLVDNLVDFNSYPWGEVAFNRTIHSSNAALVYQIEADKPVGSEVTYKCQGMAHVLVDEVCNDIMWHKEYAKRLVMLGLCEGPLVDDEEEDSLKNENAVEKEDLFEKGEEENMLKSENVFVDEKVPEESNMDDDEDEEDLLGNENVVEDITRAAPHSSQPDALCSRTLTSVIASFESFVKNAIIGHT</sequence>
<dbReference type="AlphaFoldDB" id="A0A4Y7LCY0"/>
<feature type="region of interest" description="Disordered" evidence="1">
    <location>
        <begin position="1"/>
        <end position="24"/>
    </location>
</feature>
<organism evidence="3 4">
    <name type="scientific">Papaver somniferum</name>
    <name type="common">Opium poppy</name>
    <dbReference type="NCBI Taxonomy" id="3469"/>
    <lineage>
        <taxon>Eukaryota</taxon>
        <taxon>Viridiplantae</taxon>
        <taxon>Streptophyta</taxon>
        <taxon>Embryophyta</taxon>
        <taxon>Tracheophyta</taxon>
        <taxon>Spermatophyta</taxon>
        <taxon>Magnoliopsida</taxon>
        <taxon>Ranunculales</taxon>
        <taxon>Papaveraceae</taxon>
        <taxon>Papaveroideae</taxon>
        <taxon>Papaver</taxon>
    </lineage>
</organism>
<proteinExistence type="predicted"/>
<feature type="compositionally biased region" description="Acidic residues" evidence="1">
    <location>
        <begin position="1"/>
        <end position="10"/>
    </location>
</feature>
<accession>A0A4Y7LCY0</accession>
<feature type="domain" description="DUF1985" evidence="2">
    <location>
        <begin position="147"/>
        <end position="245"/>
    </location>
</feature>
<dbReference type="PANTHER" id="PTHR48449">
    <property type="entry name" value="DUF1985 DOMAIN-CONTAINING PROTEIN"/>
    <property type="match status" value="1"/>
</dbReference>
<dbReference type="Proteomes" id="UP000316621">
    <property type="component" value="Chromosome 11"/>
</dbReference>
<evidence type="ECO:0000259" key="2">
    <source>
        <dbReference type="Pfam" id="PF09331"/>
    </source>
</evidence>
<dbReference type="PANTHER" id="PTHR48449:SF1">
    <property type="entry name" value="DUF1985 DOMAIN-CONTAINING PROTEIN"/>
    <property type="match status" value="1"/>
</dbReference>
<gene>
    <name evidence="3" type="ORF">C5167_045631</name>
</gene>
<dbReference type="Pfam" id="PF09331">
    <property type="entry name" value="DUF1985"/>
    <property type="match status" value="1"/>
</dbReference>